<feature type="transmembrane region" description="Helical" evidence="7">
    <location>
        <begin position="223"/>
        <end position="243"/>
    </location>
</feature>
<feature type="transmembrane region" description="Helical" evidence="7">
    <location>
        <begin position="196"/>
        <end position="217"/>
    </location>
</feature>
<sequence>MVDILLPALIAGLLVLASHVPLGRQVLRRGIIFIDLAVAQAAATGLLAVHQWTHLENTVVLQGVAVATALLFALLLHQLEKLGNRVQEAMIGATFVVLASLAVLMLANDPHGGEHLNSSLAGQILWVTPLQLWALAGAAAVALLGMRLFHHPLLSFYGPFAVAITASVQAVGVYLVFASLIFPALASFGMNGKRGLLLALAVGAAGYLLGLGASLAWDWPSGPAVVVSLAACALFTAVGRGIAARR</sequence>
<dbReference type="PANTHER" id="PTHR30477">
    <property type="entry name" value="ABC-TRANSPORTER METAL-BINDING PROTEIN"/>
    <property type="match status" value="1"/>
</dbReference>
<feature type="transmembrane region" description="Helical" evidence="7">
    <location>
        <begin position="59"/>
        <end position="77"/>
    </location>
</feature>
<dbReference type="EMBL" id="AMRJ01000001">
    <property type="protein sequence ID" value="EKF75868.1"/>
    <property type="molecule type" value="Genomic_DNA"/>
</dbReference>
<dbReference type="GO" id="GO:0043190">
    <property type="term" value="C:ATP-binding cassette (ABC) transporter complex"/>
    <property type="evidence" value="ECO:0007669"/>
    <property type="project" value="InterPro"/>
</dbReference>
<reference evidence="8 9" key="1">
    <citation type="journal article" date="2012" name="J. Bacteriol.">
        <title>Genome Sequence of the Alkane-Degrading Bacterium Alcanivorax hongdengensis Type Strain A-11-3.</title>
        <authorList>
            <person name="Lai Q."/>
            <person name="Shao Z."/>
        </authorList>
    </citation>
    <scope>NUCLEOTIDE SEQUENCE [LARGE SCALE GENOMIC DNA]</scope>
    <source>
        <strain evidence="8 9">A-11-3</strain>
    </source>
</reference>
<keyword evidence="6" id="KW-0813">Transport</keyword>
<dbReference type="PANTHER" id="PTHR30477:SF19">
    <property type="entry name" value="METAL ABC TRANSPORTER PERMEASE"/>
    <property type="match status" value="1"/>
</dbReference>
<keyword evidence="9" id="KW-1185">Reference proteome</keyword>
<feature type="transmembrane region" description="Helical" evidence="7">
    <location>
        <begin position="156"/>
        <end position="184"/>
    </location>
</feature>
<proteinExistence type="inferred from homology"/>
<dbReference type="RefSeq" id="WP_008927232.1">
    <property type="nucleotide sequence ID" value="NZ_AMRJ01000001.1"/>
</dbReference>
<gene>
    <name evidence="8" type="ORF">A11A3_00200</name>
</gene>
<dbReference type="PATRIC" id="fig|1177179.3.peg.40"/>
<dbReference type="AlphaFoldDB" id="L0WG96"/>
<dbReference type="InterPro" id="IPR001626">
    <property type="entry name" value="ABC_TroCD"/>
</dbReference>
<keyword evidence="3 6" id="KW-0812">Transmembrane</keyword>
<dbReference type="SUPFAM" id="SSF81345">
    <property type="entry name" value="ABC transporter involved in vitamin B12 uptake, BtuC"/>
    <property type="match status" value="1"/>
</dbReference>
<evidence type="ECO:0000256" key="5">
    <source>
        <dbReference type="ARBA" id="ARBA00023136"/>
    </source>
</evidence>
<name>L0WG96_9GAMM</name>
<feature type="transmembrane region" description="Helical" evidence="7">
    <location>
        <begin position="89"/>
        <end position="108"/>
    </location>
</feature>
<evidence type="ECO:0000256" key="7">
    <source>
        <dbReference type="SAM" id="Phobius"/>
    </source>
</evidence>
<comment type="similarity">
    <text evidence="2 6">Belongs to the ABC-3 integral membrane protein family.</text>
</comment>
<protein>
    <submittedName>
        <fullName evidence="8">ABC-3 protein</fullName>
    </submittedName>
</protein>
<dbReference type="GO" id="GO:0055085">
    <property type="term" value="P:transmembrane transport"/>
    <property type="evidence" value="ECO:0007669"/>
    <property type="project" value="InterPro"/>
</dbReference>
<feature type="transmembrane region" description="Helical" evidence="7">
    <location>
        <begin position="27"/>
        <end position="47"/>
    </location>
</feature>
<evidence type="ECO:0000256" key="3">
    <source>
        <dbReference type="ARBA" id="ARBA00022692"/>
    </source>
</evidence>
<comment type="subcellular location">
    <subcellularLocation>
        <location evidence="6">Cell membrane</location>
        <topology evidence="6">Multi-pass membrane protein</topology>
    </subcellularLocation>
    <subcellularLocation>
        <location evidence="1">Membrane</location>
        <topology evidence="1">Multi-pass membrane protein</topology>
    </subcellularLocation>
</comment>
<evidence type="ECO:0000256" key="6">
    <source>
        <dbReference type="RuleBase" id="RU003943"/>
    </source>
</evidence>
<organism evidence="8 9">
    <name type="scientific">Alcanivorax hongdengensis A-11-3</name>
    <dbReference type="NCBI Taxonomy" id="1177179"/>
    <lineage>
        <taxon>Bacteria</taxon>
        <taxon>Pseudomonadati</taxon>
        <taxon>Pseudomonadota</taxon>
        <taxon>Gammaproteobacteria</taxon>
        <taxon>Oceanospirillales</taxon>
        <taxon>Alcanivoracaceae</taxon>
        <taxon>Alcanivorax</taxon>
    </lineage>
</organism>
<evidence type="ECO:0000313" key="9">
    <source>
        <dbReference type="Proteomes" id="UP000010164"/>
    </source>
</evidence>
<accession>L0WG96</accession>
<keyword evidence="5 7" id="KW-0472">Membrane</keyword>
<evidence type="ECO:0000256" key="1">
    <source>
        <dbReference type="ARBA" id="ARBA00004141"/>
    </source>
</evidence>
<dbReference type="GO" id="GO:0010043">
    <property type="term" value="P:response to zinc ion"/>
    <property type="evidence" value="ECO:0007669"/>
    <property type="project" value="TreeGrafter"/>
</dbReference>
<evidence type="ECO:0000256" key="2">
    <source>
        <dbReference type="ARBA" id="ARBA00008034"/>
    </source>
</evidence>
<comment type="caution">
    <text evidence="8">The sequence shown here is derived from an EMBL/GenBank/DDBJ whole genome shotgun (WGS) entry which is preliminary data.</text>
</comment>
<evidence type="ECO:0000256" key="4">
    <source>
        <dbReference type="ARBA" id="ARBA00022989"/>
    </source>
</evidence>
<dbReference type="InterPro" id="IPR037294">
    <property type="entry name" value="ABC_BtuC-like"/>
</dbReference>
<keyword evidence="4 7" id="KW-1133">Transmembrane helix</keyword>
<dbReference type="eggNOG" id="COG1108">
    <property type="taxonomic scope" value="Bacteria"/>
</dbReference>
<dbReference type="Proteomes" id="UP000010164">
    <property type="component" value="Unassembled WGS sequence"/>
</dbReference>
<dbReference type="Pfam" id="PF00950">
    <property type="entry name" value="ABC-3"/>
    <property type="match status" value="2"/>
</dbReference>
<dbReference type="STRING" id="1177179.A11A3_00200"/>
<evidence type="ECO:0000313" key="8">
    <source>
        <dbReference type="EMBL" id="EKF75868.1"/>
    </source>
</evidence>
<dbReference type="OrthoDB" id="14209at2"/>